<dbReference type="Pfam" id="PF01424">
    <property type="entry name" value="R3H"/>
    <property type="match status" value="1"/>
</dbReference>
<dbReference type="EMBL" id="JACRSN010000011">
    <property type="protein sequence ID" value="MBC8533988.1"/>
    <property type="molecule type" value="Genomic_DNA"/>
</dbReference>
<dbReference type="PANTHER" id="PTHR35800">
    <property type="entry name" value="PROTEIN JAG"/>
    <property type="match status" value="1"/>
</dbReference>
<dbReference type="AlphaFoldDB" id="A0A926HS73"/>
<evidence type="ECO:0000256" key="3">
    <source>
        <dbReference type="ARBA" id="ARBA00022960"/>
    </source>
</evidence>
<keyword evidence="10" id="KW-1185">Reference proteome</keyword>
<dbReference type="InterPro" id="IPR038247">
    <property type="entry name" value="Jag_N_dom_sf"/>
</dbReference>
<feature type="compositionally biased region" description="Basic and acidic residues" evidence="7">
    <location>
        <begin position="255"/>
        <end position="264"/>
    </location>
</feature>
<evidence type="ECO:0000259" key="8">
    <source>
        <dbReference type="PROSITE" id="PS51061"/>
    </source>
</evidence>
<comment type="caution">
    <text evidence="9">The sequence shown here is derived from an EMBL/GenBank/DDBJ whole genome shotgun (WGS) entry which is preliminary data.</text>
</comment>
<evidence type="ECO:0000313" key="10">
    <source>
        <dbReference type="Proteomes" id="UP000651482"/>
    </source>
</evidence>
<protein>
    <recommendedName>
        <fullName evidence="6">RNA-binding protein KhpB</fullName>
    </recommendedName>
    <alternativeName>
        <fullName evidence="6">RNA-binding protein EloR</fullName>
    </alternativeName>
</protein>
<feature type="compositionally biased region" description="Basic and acidic residues" evidence="7">
    <location>
        <begin position="209"/>
        <end position="222"/>
    </location>
</feature>
<evidence type="ECO:0000313" key="9">
    <source>
        <dbReference type="EMBL" id="MBC8533988.1"/>
    </source>
</evidence>
<keyword evidence="5 6" id="KW-0961">Cell wall biogenesis/degradation</keyword>
<dbReference type="InterPro" id="IPR034079">
    <property type="entry name" value="R3H_KhpB"/>
</dbReference>
<dbReference type="GO" id="GO:0009252">
    <property type="term" value="P:peptidoglycan biosynthetic process"/>
    <property type="evidence" value="ECO:0007669"/>
    <property type="project" value="UniProtKB-UniRule"/>
</dbReference>
<gene>
    <name evidence="6" type="primary">khpB</name>
    <name evidence="6" type="synonym">eloR</name>
    <name evidence="9" type="ORF">IAG03_08225</name>
</gene>
<dbReference type="CDD" id="cd02644">
    <property type="entry name" value="R3H_jag"/>
    <property type="match status" value="1"/>
</dbReference>
<keyword evidence="4 6" id="KW-0143">Chaperone</keyword>
<name>A0A926HS73_9FIRM</name>
<comment type="function">
    <text evidence="6">A probable RNA chaperone. Forms a complex with KhpA which binds to cellular RNA and controls its expression. Plays a role in peptidoglycan (PG) homeostasis and cell length regulation.</text>
</comment>
<dbReference type="PROSITE" id="PS51061">
    <property type="entry name" value="R3H"/>
    <property type="match status" value="1"/>
</dbReference>
<feature type="region of interest" description="Disordered" evidence="7">
    <location>
        <begin position="190"/>
        <end position="281"/>
    </location>
</feature>
<dbReference type="CDD" id="cd02414">
    <property type="entry name" value="KH-II_Jag"/>
    <property type="match status" value="1"/>
</dbReference>
<dbReference type="SMART" id="SM01245">
    <property type="entry name" value="Jag_N"/>
    <property type="match status" value="1"/>
</dbReference>
<dbReference type="Gene3D" id="3.30.300.20">
    <property type="match status" value="1"/>
</dbReference>
<comment type="subcellular location">
    <subcellularLocation>
        <location evidence="6">Cytoplasm</location>
    </subcellularLocation>
</comment>
<evidence type="ECO:0000256" key="7">
    <source>
        <dbReference type="SAM" id="MobiDB-lite"/>
    </source>
</evidence>
<dbReference type="Pfam" id="PF14804">
    <property type="entry name" value="Jag_N"/>
    <property type="match status" value="1"/>
</dbReference>
<evidence type="ECO:0000256" key="1">
    <source>
        <dbReference type="ARBA" id="ARBA00022490"/>
    </source>
</evidence>
<dbReference type="SUPFAM" id="SSF82708">
    <property type="entry name" value="R3H domain"/>
    <property type="match status" value="1"/>
</dbReference>
<dbReference type="InterPro" id="IPR038008">
    <property type="entry name" value="Jag_KH"/>
</dbReference>
<dbReference type="GO" id="GO:0071555">
    <property type="term" value="P:cell wall organization"/>
    <property type="evidence" value="ECO:0007669"/>
    <property type="project" value="UniProtKB-KW"/>
</dbReference>
<dbReference type="GO" id="GO:0005737">
    <property type="term" value="C:cytoplasm"/>
    <property type="evidence" value="ECO:0007669"/>
    <property type="project" value="UniProtKB-SubCell"/>
</dbReference>
<dbReference type="InterPro" id="IPR039247">
    <property type="entry name" value="KhpB"/>
</dbReference>
<dbReference type="InterPro" id="IPR032782">
    <property type="entry name" value="KhpB_N"/>
</dbReference>
<comment type="domain">
    <text evidence="6">Has an N-terminal Jag-N domain and 2 RNA-binding domains (KH and R3H).</text>
</comment>
<keyword evidence="3 6" id="KW-0133">Cell shape</keyword>
<dbReference type="Proteomes" id="UP000651482">
    <property type="component" value="Unassembled WGS sequence"/>
</dbReference>
<dbReference type="Pfam" id="PF13083">
    <property type="entry name" value="KH_KhpA-B"/>
    <property type="match status" value="1"/>
</dbReference>
<feature type="domain" description="R3H" evidence="8">
    <location>
        <begin position="142"/>
        <end position="208"/>
    </location>
</feature>
<organism evidence="9 10">
    <name type="scientific">Yeguia hominis</name>
    <dbReference type="NCBI Taxonomy" id="2763662"/>
    <lineage>
        <taxon>Bacteria</taxon>
        <taxon>Bacillati</taxon>
        <taxon>Bacillota</taxon>
        <taxon>Clostridia</taxon>
        <taxon>Eubacteriales</taxon>
        <taxon>Yeguiaceae</taxon>
        <taxon>Yeguia</taxon>
    </lineage>
</organism>
<feature type="region of interest" description="Jag_N domain" evidence="6">
    <location>
        <begin position="6"/>
        <end position="56"/>
    </location>
</feature>
<dbReference type="InterPro" id="IPR001374">
    <property type="entry name" value="R3H_dom"/>
</dbReference>
<dbReference type="PANTHER" id="PTHR35800:SF1">
    <property type="entry name" value="RNA-BINDING PROTEIN KHPB"/>
    <property type="match status" value="1"/>
</dbReference>
<evidence type="ECO:0000256" key="2">
    <source>
        <dbReference type="ARBA" id="ARBA00022884"/>
    </source>
</evidence>
<dbReference type="SMART" id="SM00393">
    <property type="entry name" value="R3H"/>
    <property type="match status" value="1"/>
</dbReference>
<sequence length="281" mass="30805">MLREAIATGDTVEQAFEKACQELGVPSHEAEIDILNFPVKKTLGIFGGSPARVRAFIKTSPATAAAEYLKSILEQMGIHGTEITIHEEENGAQLQLTGEDIGFIIGHRGETLDALQYLSGLVANHVDNSYYRITLDVGNYREKRKETLENLGRRMAEKAVRNKRNFSLEPMNPYERRIIHTAVQTVEGAKSWSEGEESARHVVVGPVDGEVKRRGGYDDRRRGGYKGKSRGGKSGGRSNDNRRGPRSSASANKPAGEKPVENKTDAGAALLYGKIDVANKE</sequence>
<keyword evidence="1 6" id="KW-0963">Cytoplasm</keyword>
<reference evidence="9" key="1">
    <citation type="submission" date="2020-08" db="EMBL/GenBank/DDBJ databases">
        <title>Genome public.</title>
        <authorList>
            <person name="Liu C."/>
            <person name="Sun Q."/>
        </authorList>
    </citation>
    <scope>NUCLEOTIDE SEQUENCE</scope>
    <source>
        <strain evidence="9">NSJ-40</strain>
    </source>
</reference>
<proteinExistence type="inferred from homology"/>
<comment type="subunit">
    <text evidence="6">Forms a complex with KhpA.</text>
</comment>
<dbReference type="InterPro" id="IPR015946">
    <property type="entry name" value="KH_dom-like_a/b"/>
</dbReference>
<evidence type="ECO:0000256" key="4">
    <source>
        <dbReference type="ARBA" id="ARBA00023186"/>
    </source>
</evidence>
<evidence type="ECO:0000256" key="6">
    <source>
        <dbReference type="HAMAP-Rule" id="MF_00867"/>
    </source>
</evidence>
<dbReference type="HAMAP" id="MF_00867">
    <property type="entry name" value="KhpB"/>
    <property type="match status" value="1"/>
</dbReference>
<dbReference type="Gene3D" id="3.30.1370.50">
    <property type="entry name" value="R3H-like domain"/>
    <property type="match status" value="1"/>
</dbReference>
<dbReference type="GO" id="GO:0003723">
    <property type="term" value="F:RNA binding"/>
    <property type="evidence" value="ECO:0007669"/>
    <property type="project" value="UniProtKB-UniRule"/>
</dbReference>
<dbReference type="GO" id="GO:0008360">
    <property type="term" value="P:regulation of cell shape"/>
    <property type="evidence" value="ECO:0007669"/>
    <property type="project" value="UniProtKB-KW"/>
</dbReference>
<comment type="similarity">
    <text evidence="6">Belongs to the KhpB RNA-binding protein family.</text>
</comment>
<dbReference type="Gene3D" id="3.30.30.80">
    <property type="entry name" value="probable RNA-binding protein from clostridium symbiosum atcc 14940"/>
    <property type="match status" value="1"/>
</dbReference>
<keyword evidence="2 6" id="KW-0694">RNA-binding</keyword>
<accession>A0A926HS73</accession>
<dbReference type="InterPro" id="IPR036867">
    <property type="entry name" value="R3H_dom_sf"/>
</dbReference>
<evidence type="ECO:0000256" key="5">
    <source>
        <dbReference type="ARBA" id="ARBA00023316"/>
    </source>
</evidence>
<dbReference type="NCBIfam" id="NF041568">
    <property type="entry name" value="Jag_EloR"/>
    <property type="match status" value="1"/>
</dbReference>